<dbReference type="Gene3D" id="1.20.1560.10">
    <property type="entry name" value="ABC transporter type 1, transmembrane domain"/>
    <property type="match status" value="1"/>
</dbReference>
<dbReference type="InterPro" id="IPR036640">
    <property type="entry name" value="ABC1_TM_sf"/>
</dbReference>
<dbReference type="InterPro" id="IPR027417">
    <property type="entry name" value="P-loop_NTPase"/>
</dbReference>
<dbReference type="GO" id="GO:0005524">
    <property type="term" value="F:ATP binding"/>
    <property type="evidence" value="ECO:0007669"/>
    <property type="project" value="InterPro"/>
</dbReference>
<accession>A0A1B6M6G0</accession>
<dbReference type="AlphaFoldDB" id="A0A1B6M6G0"/>
<evidence type="ECO:0000256" key="1">
    <source>
        <dbReference type="ARBA" id="ARBA00004141"/>
    </source>
</evidence>
<feature type="compositionally biased region" description="Basic and acidic residues" evidence="7">
    <location>
        <begin position="81"/>
        <end position="90"/>
    </location>
</feature>
<keyword evidence="3" id="KW-0812">Transmembrane</keyword>
<feature type="region of interest" description="Disordered" evidence="7">
    <location>
        <begin position="81"/>
        <end position="108"/>
    </location>
</feature>
<dbReference type="GO" id="GO:0015421">
    <property type="term" value="F:ABC-type oligopeptide transporter activity"/>
    <property type="evidence" value="ECO:0007669"/>
    <property type="project" value="TreeGrafter"/>
</dbReference>
<name>A0A1B6M6G0_9HEMI</name>
<dbReference type="PANTHER" id="PTHR43394:SF11">
    <property type="entry name" value="ATP-BINDING CASSETTE TRANSPORTER"/>
    <property type="match status" value="1"/>
</dbReference>
<organism evidence="8">
    <name type="scientific">Graphocephala atropunctata</name>
    <dbReference type="NCBI Taxonomy" id="36148"/>
    <lineage>
        <taxon>Eukaryota</taxon>
        <taxon>Metazoa</taxon>
        <taxon>Ecdysozoa</taxon>
        <taxon>Arthropoda</taxon>
        <taxon>Hexapoda</taxon>
        <taxon>Insecta</taxon>
        <taxon>Pterygota</taxon>
        <taxon>Neoptera</taxon>
        <taxon>Paraneoptera</taxon>
        <taxon>Hemiptera</taxon>
        <taxon>Auchenorrhyncha</taxon>
        <taxon>Membracoidea</taxon>
        <taxon>Cicadellidae</taxon>
        <taxon>Cicadellinae</taxon>
        <taxon>Cicadellini</taxon>
        <taxon>Graphocephala</taxon>
    </lineage>
</organism>
<dbReference type="SUPFAM" id="SSF52540">
    <property type="entry name" value="P-loop containing nucleoside triphosphate hydrolases"/>
    <property type="match status" value="1"/>
</dbReference>
<evidence type="ECO:0000256" key="7">
    <source>
        <dbReference type="SAM" id="MobiDB-lite"/>
    </source>
</evidence>
<comment type="subcellular location">
    <subcellularLocation>
        <location evidence="1">Membrane</location>
        <topology evidence="1">Multi-pass membrane protein</topology>
    </subcellularLocation>
</comment>
<protein>
    <recommendedName>
        <fullName evidence="9">ABC transporter domain-containing protein</fullName>
    </recommendedName>
</protein>
<dbReference type="Gene3D" id="3.40.50.300">
    <property type="entry name" value="P-loop containing nucleotide triphosphate hydrolases"/>
    <property type="match status" value="1"/>
</dbReference>
<evidence type="ECO:0000256" key="2">
    <source>
        <dbReference type="ARBA" id="ARBA00022448"/>
    </source>
</evidence>
<evidence type="ECO:0000256" key="3">
    <source>
        <dbReference type="ARBA" id="ARBA00022692"/>
    </source>
</evidence>
<evidence type="ECO:0000256" key="4">
    <source>
        <dbReference type="ARBA" id="ARBA00022737"/>
    </source>
</evidence>
<evidence type="ECO:0000256" key="5">
    <source>
        <dbReference type="ARBA" id="ARBA00022989"/>
    </source>
</evidence>
<feature type="non-terminal residue" evidence="8">
    <location>
        <position position="138"/>
    </location>
</feature>
<evidence type="ECO:0000313" key="8">
    <source>
        <dbReference type="EMBL" id="JAT31527.1"/>
    </source>
</evidence>
<reference evidence="8" key="1">
    <citation type="submission" date="2015-11" db="EMBL/GenBank/DDBJ databases">
        <title>De novo transcriptome assembly of four potential Pierce s Disease insect vectors from Arizona vineyards.</title>
        <authorList>
            <person name="Tassone E.E."/>
        </authorList>
    </citation>
    <scope>NUCLEOTIDE SEQUENCE</scope>
</reference>
<dbReference type="PANTHER" id="PTHR43394">
    <property type="entry name" value="ATP-DEPENDENT PERMEASE MDL1, MITOCHONDRIAL"/>
    <property type="match status" value="1"/>
</dbReference>
<proteinExistence type="predicted"/>
<keyword evidence="6" id="KW-0472">Membrane</keyword>
<dbReference type="EMBL" id="GEBQ01008450">
    <property type="protein sequence ID" value="JAT31527.1"/>
    <property type="molecule type" value="Transcribed_RNA"/>
</dbReference>
<gene>
    <name evidence="8" type="ORF">g.53500</name>
</gene>
<keyword evidence="5" id="KW-1133">Transmembrane helix</keyword>
<evidence type="ECO:0000256" key="6">
    <source>
        <dbReference type="ARBA" id="ARBA00023136"/>
    </source>
</evidence>
<sequence>SRAEVASSSSRILGLRTSARAMAMEGRTTIIIAHRLSTIKNADVIYVMKDGSVLESGSHSDLMSQQACYFKMVKAQVSPTKDEVNAEDRQGSSGYIPRDRGGVAAGPVIPTAPVLEEPNKERDIGVLTLVQLNRPEWG</sequence>
<dbReference type="GO" id="GO:0090374">
    <property type="term" value="P:oligopeptide export from mitochondrion"/>
    <property type="evidence" value="ECO:0007669"/>
    <property type="project" value="TreeGrafter"/>
</dbReference>
<dbReference type="GO" id="GO:0005743">
    <property type="term" value="C:mitochondrial inner membrane"/>
    <property type="evidence" value="ECO:0007669"/>
    <property type="project" value="TreeGrafter"/>
</dbReference>
<feature type="non-terminal residue" evidence="8">
    <location>
        <position position="1"/>
    </location>
</feature>
<keyword evidence="4" id="KW-0677">Repeat</keyword>
<keyword evidence="2" id="KW-0813">Transport</keyword>
<dbReference type="InterPro" id="IPR039421">
    <property type="entry name" value="Type_1_exporter"/>
</dbReference>
<evidence type="ECO:0008006" key="9">
    <source>
        <dbReference type="Google" id="ProtNLM"/>
    </source>
</evidence>